<comment type="caution">
    <text evidence="2">The sequence shown here is derived from an EMBL/GenBank/DDBJ whole genome shotgun (WGS) entry which is preliminary data.</text>
</comment>
<evidence type="ECO:0000256" key="1">
    <source>
        <dbReference type="SAM" id="MobiDB-lite"/>
    </source>
</evidence>
<organism evidence="2 3">
    <name type="scientific">Hibiscus sabdariffa</name>
    <name type="common">roselle</name>
    <dbReference type="NCBI Taxonomy" id="183260"/>
    <lineage>
        <taxon>Eukaryota</taxon>
        <taxon>Viridiplantae</taxon>
        <taxon>Streptophyta</taxon>
        <taxon>Embryophyta</taxon>
        <taxon>Tracheophyta</taxon>
        <taxon>Spermatophyta</taxon>
        <taxon>Magnoliopsida</taxon>
        <taxon>eudicotyledons</taxon>
        <taxon>Gunneridae</taxon>
        <taxon>Pentapetalae</taxon>
        <taxon>rosids</taxon>
        <taxon>malvids</taxon>
        <taxon>Malvales</taxon>
        <taxon>Malvaceae</taxon>
        <taxon>Malvoideae</taxon>
        <taxon>Hibiscus</taxon>
    </lineage>
</organism>
<gene>
    <name evidence="2" type="ORF">V6N11_058515</name>
</gene>
<evidence type="ECO:0000313" key="3">
    <source>
        <dbReference type="Proteomes" id="UP001396334"/>
    </source>
</evidence>
<feature type="compositionally biased region" description="Low complexity" evidence="1">
    <location>
        <begin position="164"/>
        <end position="173"/>
    </location>
</feature>
<evidence type="ECO:0000313" key="2">
    <source>
        <dbReference type="EMBL" id="KAK9044619.1"/>
    </source>
</evidence>
<reference evidence="2 3" key="1">
    <citation type="journal article" date="2024" name="G3 (Bethesda)">
        <title>Genome assembly of Hibiscus sabdariffa L. provides insights into metabolisms of medicinal natural products.</title>
        <authorList>
            <person name="Kim T."/>
        </authorList>
    </citation>
    <scope>NUCLEOTIDE SEQUENCE [LARGE SCALE GENOMIC DNA]</scope>
    <source>
        <strain evidence="2">TK-2024</strain>
        <tissue evidence="2">Old leaves</tissue>
    </source>
</reference>
<keyword evidence="3" id="KW-1185">Reference proteome</keyword>
<dbReference type="EMBL" id="JBBPBN010000002">
    <property type="protein sequence ID" value="KAK9044619.1"/>
    <property type="molecule type" value="Genomic_DNA"/>
</dbReference>
<feature type="region of interest" description="Disordered" evidence="1">
    <location>
        <begin position="110"/>
        <end position="216"/>
    </location>
</feature>
<feature type="compositionally biased region" description="Low complexity" evidence="1">
    <location>
        <begin position="120"/>
        <end position="142"/>
    </location>
</feature>
<accession>A0ABR2U4S2</accession>
<protein>
    <submittedName>
        <fullName evidence="2">Uncharacterized protein</fullName>
    </submittedName>
</protein>
<proteinExistence type="predicted"/>
<feature type="compositionally biased region" description="Basic residues" evidence="1">
    <location>
        <begin position="184"/>
        <end position="194"/>
    </location>
</feature>
<dbReference type="Proteomes" id="UP001396334">
    <property type="component" value="Unassembled WGS sequence"/>
</dbReference>
<feature type="compositionally biased region" description="Pro residues" evidence="1">
    <location>
        <begin position="148"/>
        <end position="163"/>
    </location>
</feature>
<name>A0ABR2U4S2_9ROSI</name>
<sequence>MEDEDDYCLKGRQGIRPDQIQSLMGFNEDAASRAPPGGAHTIVTTRLAALTTMFEHTQAQINDLHSKMFTFFQYVYDRDEDIQLYFLELLPEENPVFPQFPEQLFQPSEPELKEPQQDQPALPSAKPKKTAASTSKATPISTLAPAPTKVPPSAHPQSTPTPIPHATAPASASLAKPPTSSKRTISRRDKRKAPIKPTPPTTMPKETIALDSDDDEDMLDALAYPESTFDTSVL</sequence>